<accession>A0A1G5RCR5</accession>
<dbReference type="Proteomes" id="UP000198767">
    <property type="component" value="Unassembled WGS sequence"/>
</dbReference>
<dbReference type="RefSeq" id="WP_090220792.1">
    <property type="nucleotide sequence ID" value="NZ_FMWG01000013.1"/>
</dbReference>
<reference evidence="1 2" key="1">
    <citation type="submission" date="2016-10" db="EMBL/GenBank/DDBJ databases">
        <authorList>
            <person name="de Groot N.N."/>
        </authorList>
    </citation>
    <scope>NUCLEOTIDE SEQUENCE [LARGE SCALE GENOMIC DNA]</scope>
    <source>
        <strain evidence="1 2">U95</strain>
    </source>
</reference>
<dbReference type="EMBL" id="FMWG01000013">
    <property type="protein sequence ID" value="SCZ71845.1"/>
    <property type="molecule type" value="Genomic_DNA"/>
</dbReference>
<sequence>MAQAQSLSQIDQDLRQAIDFRALAYRECLGQHECTIGEVSLRATRLNDDGETWSEATLYWDPIDGIGIQDGAQNDEIDFEERLEIRFEAPQQVQSIWYSDLFHSEDRRYGSYLTDRVENEPVDTEIAGLGLVVGDAEIRRATFSARDRLPWSPFNQEVSLDFIENGDLRRRVVIQDETIMVMAPRGTSTELDALLENPIGKVDREKRSIFEGVETVEIDLLPILAEFHGTSLFAVGTRNFDLVQRVANNEQALRNLRRIAEYKRSTIDMSNGELRMDLEETTALDGLTFFAPFDASNDFSVAGLIFAQEEG</sequence>
<keyword evidence="2" id="KW-1185">Reference proteome</keyword>
<gene>
    <name evidence="1" type="ORF">SAMN04488118_11310</name>
</gene>
<dbReference type="AlphaFoldDB" id="A0A1G5RCR5"/>
<organism evidence="1 2">
    <name type="scientific">Epibacterium ulvae</name>
    <dbReference type="NCBI Taxonomy" id="1156985"/>
    <lineage>
        <taxon>Bacteria</taxon>
        <taxon>Pseudomonadati</taxon>
        <taxon>Pseudomonadota</taxon>
        <taxon>Alphaproteobacteria</taxon>
        <taxon>Rhodobacterales</taxon>
        <taxon>Roseobacteraceae</taxon>
        <taxon>Epibacterium</taxon>
    </lineage>
</organism>
<name>A0A1G5RCR5_9RHOB</name>
<evidence type="ECO:0000313" key="1">
    <source>
        <dbReference type="EMBL" id="SCZ71845.1"/>
    </source>
</evidence>
<dbReference type="STRING" id="1156985.SAMN04488118_11310"/>
<dbReference type="OrthoDB" id="7866901at2"/>
<protein>
    <submittedName>
        <fullName evidence="1">Uncharacterized protein</fullName>
    </submittedName>
</protein>
<proteinExistence type="predicted"/>
<evidence type="ECO:0000313" key="2">
    <source>
        <dbReference type="Proteomes" id="UP000198767"/>
    </source>
</evidence>